<gene>
    <name evidence="1" type="ORF">WT27_28985</name>
</gene>
<dbReference type="GO" id="GO:0008168">
    <property type="term" value="F:methyltransferase activity"/>
    <property type="evidence" value="ECO:0007669"/>
    <property type="project" value="UniProtKB-KW"/>
</dbReference>
<dbReference type="Gene3D" id="3.40.50.150">
    <property type="entry name" value="Vaccinia Virus protein VP39"/>
    <property type="match status" value="1"/>
</dbReference>
<comment type="caution">
    <text evidence="1">The sequence shown here is derived from an EMBL/GenBank/DDBJ whole genome shotgun (WGS) entry which is preliminary data.</text>
</comment>
<dbReference type="AlphaFoldDB" id="A0A105VQ91"/>
<keyword evidence="1" id="KW-0489">Methyltransferase</keyword>
<protein>
    <submittedName>
        <fullName evidence="1">Methyltransferase</fullName>
    </submittedName>
</protein>
<evidence type="ECO:0000313" key="1">
    <source>
        <dbReference type="EMBL" id="KVV51992.1"/>
    </source>
</evidence>
<accession>A0A105VQ91</accession>
<keyword evidence="2" id="KW-1185">Reference proteome</keyword>
<dbReference type="GO" id="GO:0032259">
    <property type="term" value="P:methylation"/>
    <property type="evidence" value="ECO:0007669"/>
    <property type="project" value="UniProtKB-KW"/>
</dbReference>
<name>A0A105VQ91_9BURK</name>
<reference evidence="1 2" key="1">
    <citation type="submission" date="2015-11" db="EMBL/GenBank/DDBJ databases">
        <title>Expanding the genomic diversity of Burkholderia species for the development of highly accurate diagnostics.</title>
        <authorList>
            <person name="Sahl J."/>
            <person name="Keim P."/>
            <person name="Wagner D."/>
        </authorList>
    </citation>
    <scope>NUCLEOTIDE SEQUENCE [LARGE SCALE GENOMIC DNA]</scope>
    <source>
        <strain evidence="1 2">MSMB1301WGS</strain>
    </source>
</reference>
<dbReference type="Proteomes" id="UP000062317">
    <property type="component" value="Unassembled WGS sequence"/>
</dbReference>
<proteinExistence type="predicted"/>
<evidence type="ECO:0000313" key="2">
    <source>
        <dbReference type="Proteomes" id="UP000062317"/>
    </source>
</evidence>
<dbReference type="InterPro" id="IPR029063">
    <property type="entry name" value="SAM-dependent_MTases_sf"/>
</dbReference>
<dbReference type="SUPFAM" id="SSF53335">
    <property type="entry name" value="S-adenosyl-L-methionine-dependent methyltransferases"/>
    <property type="match status" value="1"/>
</dbReference>
<dbReference type="Pfam" id="PF13489">
    <property type="entry name" value="Methyltransf_23"/>
    <property type="match status" value="1"/>
</dbReference>
<keyword evidence="1" id="KW-0808">Transferase</keyword>
<sequence length="237" mass="26713">MDLKELDVLGADVGDHWYYASKASAIRRFLGATDANRILDVGAGSGFFSKHLLERTQATEAWCVDTSYPDDTDGEAAGKPVHFRRAVDRFDADLVLLMDVLEHVDDDVGLLSRYVAGAPKGSRFLITVPAFQFLWSAHDDFLEHKRRYTLDGLEDVVRRAGLEVERGAYYFGLTFPLAAALRLSERARRQPREPASQLRRHHPAVNGLLKLICRAELPMFRFNRVAGLTVICVARRR</sequence>
<dbReference type="EMBL" id="LPEQ01000046">
    <property type="protein sequence ID" value="KVV51992.1"/>
    <property type="molecule type" value="Genomic_DNA"/>
</dbReference>
<dbReference type="RefSeq" id="WP_060104237.1">
    <property type="nucleotide sequence ID" value="NZ_LPEQ01000046.1"/>
</dbReference>
<organism evidence="1 2">
    <name type="scientific">Burkholderia territorii</name>
    <dbReference type="NCBI Taxonomy" id="1503055"/>
    <lineage>
        <taxon>Bacteria</taxon>
        <taxon>Pseudomonadati</taxon>
        <taxon>Pseudomonadota</taxon>
        <taxon>Betaproteobacteria</taxon>
        <taxon>Burkholderiales</taxon>
        <taxon>Burkholderiaceae</taxon>
        <taxon>Burkholderia</taxon>
        <taxon>Burkholderia cepacia complex</taxon>
    </lineage>
</organism>